<sequence>MSRRGLTLWGSFTAQTFLARWRSSLGSPMRTTIFREVGFVITPLLTWGSFSFSAITSAAGVGVVFVGCSIFFPRHDFAICPTALHTQQHGLLSSTTTNILLSRHVRIFEMSKNVCLVSRCYPRLAFNSTHVVDWTIFSEKNCNPVLRDVNWSAMYCYFFWSYLSIYLSKFGHIYLSIYLIWSYLSIYLSKFGHIYLSIYLSLVISIYLSIYLSLVISIYLSIYLSLVISIYLSIYLSLVISIYLSIYLSKFGHIYLSIYLSKFGHIYLSIYLSKFGHIYLSIYLSKFGHIYLSKFGHIYLSKFGHIYLSKFGHIYLSKFGHIYLSKFGHIYLSI</sequence>
<keyword evidence="1" id="KW-1133">Transmembrane helix</keyword>
<accession>A0A812C9W0</accession>
<feature type="transmembrane region" description="Helical" evidence="1">
    <location>
        <begin position="266"/>
        <end position="284"/>
    </location>
</feature>
<feature type="transmembrane region" description="Helical" evidence="1">
    <location>
        <begin position="50"/>
        <end position="72"/>
    </location>
</feature>
<keyword evidence="1" id="KW-0812">Transmembrane</keyword>
<dbReference type="AlphaFoldDB" id="A0A812C9W0"/>
<evidence type="ECO:0000256" key="1">
    <source>
        <dbReference type="SAM" id="Phobius"/>
    </source>
</evidence>
<proteinExistence type="predicted"/>
<protein>
    <submittedName>
        <fullName evidence="2">Uncharacterized protein</fullName>
    </submittedName>
</protein>
<evidence type="ECO:0000313" key="2">
    <source>
        <dbReference type="EMBL" id="CAE1258389.1"/>
    </source>
</evidence>
<organism evidence="2 3">
    <name type="scientific">Acanthosepion pharaonis</name>
    <name type="common">Pharaoh cuttlefish</name>
    <name type="synonym">Sepia pharaonis</name>
    <dbReference type="NCBI Taxonomy" id="158019"/>
    <lineage>
        <taxon>Eukaryota</taxon>
        <taxon>Metazoa</taxon>
        <taxon>Spiralia</taxon>
        <taxon>Lophotrochozoa</taxon>
        <taxon>Mollusca</taxon>
        <taxon>Cephalopoda</taxon>
        <taxon>Coleoidea</taxon>
        <taxon>Decapodiformes</taxon>
        <taxon>Sepiida</taxon>
        <taxon>Sepiina</taxon>
        <taxon>Sepiidae</taxon>
        <taxon>Acanthosepion</taxon>
    </lineage>
</organism>
<comment type="caution">
    <text evidence="2">The sequence shown here is derived from an EMBL/GenBank/DDBJ whole genome shotgun (WGS) entry which is preliminary data.</text>
</comment>
<feature type="transmembrane region" description="Helical" evidence="1">
    <location>
        <begin position="223"/>
        <end position="246"/>
    </location>
</feature>
<name>A0A812C9W0_ACAPH</name>
<dbReference type="Proteomes" id="UP000597762">
    <property type="component" value="Unassembled WGS sequence"/>
</dbReference>
<feature type="transmembrane region" description="Helical" evidence="1">
    <location>
        <begin position="157"/>
        <end position="181"/>
    </location>
</feature>
<dbReference type="EMBL" id="CAHIKZ030001273">
    <property type="protein sequence ID" value="CAE1258389.1"/>
    <property type="molecule type" value="Genomic_DNA"/>
</dbReference>
<keyword evidence="3" id="KW-1185">Reference proteome</keyword>
<feature type="transmembrane region" description="Helical" evidence="1">
    <location>
        <begin position="193"/>
        <end position="216"/>
    </location>
</feature>
<gene>
    <name evidence="2" type="ORF">SPHA_31224</name>
</gene>
<reference evidence="2" key="1">
    <citation type="submission" date="2021-01" db="EMBL/GenBank/DDBJ databases">
        <authorList>
            <person name="Li R."/>
            <person name="Bekaert M."/>
        </authorList>
    </citation>
    <scope>NUCLEOTIDE SEQUENCE</scope>
    <source>
        <strain evidence="2">Farmed</strain>
    </source>
</reference>
<evidence type="ECO:0000313" key="3">
    <source>
        <dbReference type="Proteomes" id="UP000597762"/>
    </source>
</evidence>
<keyword evidence="1" id="KW-0472">Membrane</keyword>